<dbReference type="InterPro" id="IPR036427">
    <property type="entry name" value="Bromodomain-like_sf"/>
</dbReference>
<dbReference type="AlphaFoldDB" id="A0A3P7M0D4"/>
<dbReference type="PRINTS" id="PR00503">
    <property type="entry name" value="BROMODOMAIN"/>
</dbReference>
<keyword evidence="7" id="KW-0539">Nucleus</keyword>
<dbReference type="GO" id="GO:0016586">
    <property type="term" value="C:RSC-type complex"/>
    <property type="evidence" value="ECO:0007669"/>
    <property type="project" value="InterPro"/>
</dbReference>
<accession>A0A3P7M0D4</accession>
<dbReference type="PROSITE" id="PS50014">
    <property type="entry name" value="BROMODOMAIN_2"/>
    <property type="match status" value="2"/>
</dbReference>
<reference evidence="10 11" key="1">
    <citation type="submission" date="2018-11" db="EMBL/GenBank/DDBJ databases">
        <authorList>
            <consortium name="Pathogen Informatics"/>
        </authorList>
    </citation>
    <scope>NUCLEOTIDE SEQUENCE [LARGE SCALE GENOMIC DNA]</scope>
</reference>
<protein>
    <recommendedName>
        <fullName evidence="9">Bromo domain-containing protein</fullName>
    </recommendedName>
</protein>
<evidence type="ECO:0000256" key="6">
    <source>
        <dbReference type="ARBA" id="ARBA00023163"/>
    </source>
</evidence>
<dbReference type="OrthoDB" id="10009055at2759"/>
<dbReference type="PANTHER" id="PTHR16062:SF19">
    <property type="entry name" value="PROTEIN POLYBROMO-1"/>
    <property type="match status" value="1"/>
</dbReference>
<gene>
    <name evidence="10" type="ORF">DILT_LOCUS12624</name>
</gene>
<evidence type="ECO:0000256" key="5">
    <source>
        <dbReference type="ARBA" id="ARBA00023117"/>
    </source>
</evidence>
<sequence length="265" mass="29910">MVLPSKEEYPDYYTVITEPIDLTMIKERMDSNRYSTHQAMVADLRLMFNNAKHYNEENSQVYRDAVSLDRVVKKKLKSLGPYSSVGSLSPGGSALKVRKMSPLEKHYGVPLGPNLTPGSPAGLHTGQAGQSNVPPLQRLMVEVFQAVREYREPGPNGRQLSAPFMRLPSQSELPSYYEFIKKPIEMQEIAKNLLQGVYQSFEEFMADLFLMFDNACSFNEPDSQIYQVHFTWYCAKNADTLILHRVALAKRNMVLSAAFSSGSPI</sequence>
<evidence type="ECO:0000313" key="11">
    <source>
        <dbReference type="Proteomes" id="UP000281553"/>
    </source>
</evidence>
<evidence type="ECO:0000313" key="10">
    <source>
        <dbReference type="EMBL" id="VDN16793.1"/>
    </source>
</evidence>
<keyword evidence="3" id="KW-0156">Chromatin regulator</keyword>
<dbReference type="Gene3D" id="1.20.920.10">
    <property type="entry name" value="Bromodomain-like"/>
    <property type="match status" value="2"/>
</dbReference>
<evidence type="ECO:0000256" key="1">
    <source>
        <dbReference type="ARBA" id="ARBA00004123"/>
    </source>
</evidence>
<dbReference type="Proteomes" id="UP000281553">
    <property type="component" value="Unassembled WGS sequence"/>
</dbReference>
<evidence type="ECO:0000256" key="8">
    <source>
        <dbReference type="PROSITE-ProRule" id="PRU00035"/>
    </source>
</evidence>
<keyword evidence="2" id="KW-0677">Repeat</keyword>
<dbReference type="PANTHER" id="PTHR16062">
    <property type="entry name" value="SWI/SNF-RELATED"/>
    <property type="match status" value="1"/>
</dbReference>
<dbReference type="Pfam" id="PF00439">
    <property type="entry name" value="Bromodomain"/>
    <property type="match status" value="2"/>
</dbReference>
<proteinExistence type="predicted"/>
<feature type="domain" description="Bromo" evidence="9">
    <location>
        <begin position="1"/>
        <end position="62"/>
    </location>
</feature>
<feature type="domain" description="Bromo" evidence="9">
    <location>
        <begin position="156"/>
        <end position="226"/>
    </location>
</feature>
<evidence type="ECO:0000259" key="9">
    <source>
        <dbReference type="PROSITE" id="PS50014"/>
    </source>
</evidence>
<keyword evidence="5 8" id="KW-0103">Bromodomain</keyword>
<keyword evidence="6" id="KW-0804">Transcription</keyword>
<dbReference type="SUPFAM" id="SSF47370">
    <property type="entry name" value="Bromodomain"/>
    <property type="match status" value="2"/>
</dbReference>
<name>A0A3P7M0D4_DIBLA</name>
<comment type="subcellular location">
    <subcellularLocation>
        <location evidence="1">Nucleus</location>
    </subcellularLocation>
</comment>
<dbReference type="InterPro" id="IPR001487">
    <property type="entry name" value="Bromodomain"/>
</dbReference>
<dbReference type="GO" id="GO:0006338">
    <property type="term" value="P:chromatin remodeling"/>
    <property type="evidence" value="ECO:0007669"/>
    <property type="project" value="InterPro"/>
</dbReference>
<evidence type="ECO:0000256" key="7">
    <source>
        <dbReference type="ARBA" id="ARBA00023242"/>
    </source>
</evidence>
<dbReference type="GO" id="GO:0003682">
    <property type="term" value="F:chromatin binding"/>
    <property type="evidence" value="ECO:0007669"/>
    <property type="project" value="TreeGrafter"/>
</dbReference>
<dbReference type="EMBL" id="UYRU01067093">
    <property type="protein sequence ID" value="VDN16793.1"/>
    <property type="molecule type" value="Genomic_DNA"/>
</dbReference>
<dbReference type="SMART" id="SM00297">
    <property type="entry name" value="BROMO"/>
    <property type="match status" value="2"/>
</dbReference>
<keyword evidence="11" id="KW-1185">Reference proteome</keyword>
<evidence type="ECO:0000256" key="4">
    <source>
        <dbReference type="ARBA" id="ARBA00023015"/>
    </source>
</evidence>
<evidence type="ECO:0000256" key="2">
    <source>
        <dbReference type="ARBA" id="ARBA00022737"/>
    </source>
</evidence>
<feature type="non-terminal residue" evidence="10">
    <location>
        <position position="265"/>
    </location>
</feature>
<dbReference type="GO" id="GO:0006368">
    <property type="term" value="P:transcription elongation by RNA polymerase II"/>
    <property type="evidence" value="ECO:0007669"/>
    <property type="project" value="TreeGrafter"/>
</dbReference>
<dbReference type="InterPro" id="IPR037382">
    <property type="entry name" value="Rsc/polybromo"/>
</dbReference>
<keyword evidence="4" id="KW-0805">Transcription regulation</keyword>
<evidence type="ECO:0000256" key="3">
    <source>
        <dbReference type="ARBA" id="ARBA00022853"/>
    </source>
</evidence>
<organism evidence="10 11">
    <name type="scientific">Dibothriocephalus latus</name>
    <name type="common">Fish tapeworm</name>
    <name type="synonym">Diphyllobothrium latum</name>
    <dbReference type="NCBI Taxonomy" id="60516"/>
    <lineage>
        <taxon>Eukaryota</taxon>
        <taxon>Metazoa</taxon>
        <taxon>Spiralia</taxon>
        <taxon>Lophotrochozoa</taxon>
        <taxon>Platyhelminthes</taxon>
        <taxon>Cestoda</taxon>
        <taxon>Eucestoda</taxon>
        <taxon>Diphyllobothriidea</taxon>
        <taxon>Diphyllobothriidae</taxon>
        <taxon>Dibothriocephalus</taxon>
    </lineage>
</organism>